<dbReference type="Proteomes" id="UP000285908">
    <property type="component" value="Unassembled WGS sequence"/>
</dbReference>
<dbReference type="GO" id="GO:0004069">
    <property type="term" value="F:L-aspartate:2-oxoglutarate aminotransferase activity"/>
    <property type="evidence" value="ECO:0007669"/>
    <property type="project" value="UniProtKB-EC"/>
</dbReference>
<keyword evidence="5" id="KW-0663">Pyridoxal phosphate</keyword>
<dbReference type="AlphaFoldDB" id="A0A438AKR0"/>
<comment type="similarity">
    <text evidence="2 7">Belongs to the class-I pyridoxal-phosphate-dependent aminotransferase family.</text>
</comment>
<keyword evidence="3 7" id="KW-0032">Aminotransferase</keyword>
<dbReference type="Pfam" id="PF00155">
    <property type="entry name" value="Aminotran_1_2"/>
    <property type="match status" value="1"/>
</dbReference>
<dbReference type="OrthoDB" id="9763453at2"/>
<dbReference type="InterPro" id="IPR015424">
    <property type="entry name" value="PyrdxlP-dep_Trfase"/>
</dbReference>
<evidence type="ECO:0000256" key="4">
    <source>
        <dbReference type="ARBA" id="ARBA00022679"/>
    </source>
</evidence>
<evidence type="ECO:0000256" key="1">
    <source>
        <dbReference type="ARBA" id="ARBA00001933"/>
    </source>
</evidence>
<protein>
    <recommendedName>
        <fullName evidence="7">Aminotransferase</fullName>
        <ecNumber evidence="7">2.6.1.-</ecNumber>
    </recommendedName>
</protein>
<dbReference type="CDD" id="cd00609">
    <property type="entry name" value="AAT_like"/>
    <property type="match status" value="1"/>
</dbReference>
<dbReference type="PROSITE" id="PS00105">
    <property type="entry name" value="AA_TRANSFER_CLASS_1"/>
    <property type="match status" value="1"/>
</dbReference>
<dbReference type="PANTHER" id="PTHR46383">
    <property type="entry name" value="ASPARTATE AMINOTRANSFERASE"/>
    <property type="match status" value="1"/>
</dbReference>
<sequence length="392" mass="41411">MRLSSRIEGILGGGSDAWGLFIRARQLKDAGQPVVELTIGEPDSRTAPAILQEMHRAAMAGHTGYAAIPGIAPLRDAIAARVEARTGVPTTRDNVLVTPGGQAALFAAHQAVTDPGDTALICDPYYATYPTTIRASAAHPRAVATRPEHGFQPQAADLAAVAQGARSLLINTPNNPTGAVYSRDTLDGIAQVARDHDLWVISDEVYDTQVWTGDHLSPRALPGMAERTMVIGSLSKSHAMTGSRLGWLIAPPEAIARMADLAVTTTYGVPGYIQEAGLFALLQGPDAEERNAAPYRRRRDLALSLIAGQKVVRAVPAQGAMYLMLDIRDTGLGGTGFAEALLDRHLIAVMPGEGFGDAAAGHVRIALTLEDAALRDALATLLDFAAELSRAR</sequence>
<dbReference type="GO" id="GO:0006520">
    <property type="term" value="P:amino acid metabolic process"/>
    <property type="evidence" value="ECO:0007669"/>
    <property type="project" value="InterPro"/>
</dbReference>
<organism evidence="9 10">
    <name type="scientific">Mesobaculum littorinae</name>
    <dbReference type="NCBI Taxonomy" id="2486419"/>
    <lineage>
        <taxon>Bacteria</taxon>
        <taxon>Pseudomonadati</taxon>
        <taxon>Pseudomonadota</taxon>
        <taxon>Alphaproteobacteria</taxon>
        <taxon>Rhodobacterales</taxon>
        <taxon>Roseobacteraceae</taxon>
        <taxon>Mesobaculum</taxon>
    </lineage>
</organism>
<keyword evidence="4 7" id="KW-0808">Transferase</keyword>
<evidence type="ECO:0000256" key="3">
    <source>
        <dbReference type="ARBA" id="ARBA00022576"/>
    </source>
</evidence>
<evidence type="ECO:0000256" key="5">
    <source>
        <dbReference type="ARBA" id="ARBA00022898"/>
    </source>
</evidence>
<dbReference type="InterPro" id="IPR004838">
    <property type="entry name" value="NHTrfase_class1_PyrdxlP-BS"/>
</dbReference>
<dbReference type="RefSeq" id="WP_127904713.1">
    <property type="nucleotide sequence ID" value="NZ_RQXX01000001.1"/>
</dbReference>
<evidence type="ECO:0000313" key="9">
    <source>
        <dbReference type="EMBL" id="RVV99272.1"/>
    </source>
</evidence>
<reference evidence="9 10" key="1">
    <citation type="submission" date="2018-11" db="EMBL/GenBank/DDBJ databases">
        <title>Mesobaculum littorinae gen. nov., sp. nov., isolated from Littorina scabra that represents a novel genus of the order Rhodobacteraceae.</title>
        <authorList>
            <person name="Li F."/>
        </authorList>
    </citation>
    <scope>NUCLEOTIDE SEQUENCE [LARGE SCALE GENOMIC DNA]</scope>
    <source>
        <strain evidence="9 10">M0103</strain>
    </source>
</reference>
<feature type="domain" description="Aminotransferase class I/classII large" evidence="8">
    <location>
        <begin position="33"/>
        <end position="380"/>
    </location>
</feature>
<evidence type="ECO:0000313" key="10">
    <source>
        <dbReference type="Proteomes" id="UP000285908"/>
    </source>
</evidence>
<dbReference type="InterPro" id="IPR050596">
    <property type="entry name" value="AspAT/PAT-like"/>
</dbReference>
<proteinExistence type="inferred from homology"/>
<name>A0A438AKR0_9RHOB</name>
<evidence type="ECO:0000256" key="2">
    <source>
        <dbReference type="ARBA" id="ARBA00007441"/>
    </source>
</evidence>
<comment type="cofactor">
    <cofactor evidence="1 7">
        <name>pyridoxal 5'-phosphate</name>
        <dbReference type="ChEBI" id="CHEBI:597326"/>
    </cofactor>
</comment>
<dbReference type="InterPro" id="IPR004839">
    <property type="entry name" value="Aminotransferase_I/II_large"/>
</dbReference>
<keyword evidence="10" id="KW-1185">Reference proteome</keyword>
<dbReference type="EC" id="2.6.1.-" evidence="7"/>
<dbReference type="PANTHER" id="PTHR46383:SF1">
    <property type="entry name" value="ASPARTATE AMINOTRANSFERASE"/>
    <property type="match status" value="1"/>
</dbReference>
<evidence type="ECO:0000259" key="8">
    <source>
        <dbReference type="Pfam" id="PF00155"/>
    </source>
</evidence>
<comment type="catalytic activity">
    <reaction evidence="6">
        <text>L-aspartate + 2-oxoglutarate = oxaloacetate + L-glutamate</text>
        <dbReference type="Rhea" id="RHEA:21824"/>
        <dbReference type="ChEBI" id="CHEBI:16452"/>
        <dbReference type="ChEBI" id="CHEBI:16810"/>
        <dbReference type="ChEBI" id="CHEBI:29985"/>
        <dbReference type="ChEBI" id="CHEBI:29991"/>
        <dbReference type="EC" id="2.6.1.1"/>
    </reaction>
</comment>
<evidence type="ECO:0000256" key="6">
    <source>
        <dbReference type="ARBA" id="ARBA00049185"/>
    </source>
</evidence>
<gene>
    <name evidence="9" type="ORF">EKE94_00810</name>
</gene>
<comment type="caution">
    <text evidence="9">The sequence shown here is derived from an EMBL/GenBank/DDBJ whole genome shotgun (WGS) entry which is preliminary data.</text>
</comment>
<accession>A0A438AKR0</accession>
<dbReference type="EMBL" id="RQXX01000001">
    <property type="protein sequence ID" value="RVV99272.1"/>
    <property type="molecule type" value="Genomic_DNA"/>
</dbReference>
<dbReference type="InterPro" id="IPR015421">
    <property type="entry name" value="PyrdxlP-dep_Trfase_major"/>
</dbReference>
<evidence type="ECO:0000256" key="7">
    <source>
        <dbReference type="RuleBase" id="RU000481"/>
    </source>
</evidence>
<dbReference type="Gene3D" id="3.40.640.10">
    <property type="entry name" value="Type I PLP-dependent aspartate aminotransferase-like (Major domain)"/>
    <property type="match status" value="1"/>
</dbReference>
<dbReference type="SUPFAM" id="SSF53383">
    <property type="entry name" value="PLP-dependent transferases"/>
    <property type="match status" value="1"/>
</dbReference>
<dbReference type="GO" id="GO:0030170">
    <property type="term" value="F:pyridoxal phosphate binding"/>
    <property type="evidence" value="ECO:0007669"/>
    <property type="project" value="InterPro"/>
</dbReference>